<dbReference type="InterPro" id="IPR042099">
    <property type="entry name" value="ANL_N_sf"/>
</dbReference>
<accession>A0A1E3QKT8</accession>
<evidence type="ECO:0000313" key="4">
    <source>
        <dbReference type="EMBL" id="ODQ78316.1"/>
    </source>
</evidence>
<dbReference type="STRING" id="984486.A0A1E3QKT8"/>
<dbReference type="GO" id="GO:0016020">
    <property type="term" value="C:membrane"/>
    <property type="evidence" value="ECO:0007669"/>
    <property type="project" value="TreeGrafter"/>
</dbReference>
<dbReference type="AlphaFoldDB" id="A0A1E3QKT8"/>
<evidence type="ECO:0000256" key="2">
    <source>
        <dbReference type="ARBA" id="ARBA00022840"/>
    </source>
</evidence>
<dbReference type="InterPro" id="IPR000873">
    <property type="entry name" value="AMP-dep_synth/lig_dom"/>
</dbReference>
<dbReference type="OrthoDB" id="1700726at2759"/>
<sequence length="743" mass="83898">MPTSLRDHLPFNDFAPLTTDVTDAAIRRLFEEQLPLSHQLIGKAQPVPNSKKAGFSPVYRNSNTPHAIYNTINSGIHTFYDMWNNSVKLWPNKRCLGQRVFNDGTKQFSNDFTWKTFSEINAIKTDVGSGFRHVIENNPYRMPKHDTLSQYVISIYSGNRPEWVITDIACTSYDLGTTCLYDVLGKDSSMYILNLTESPVVACAADKVEQIIQTKRDNPEALELLITIICFDSLKVLPPRLLEEAKKQKITLYDFDQIIEIGKRNRIPEIPPTPDSIFTISFTLGTTGKHPKGVSLIHSNFVALISFCLSHIQRPPNSTNYCFLPLAHLFERITTTFCLAGGVPVGFPSRHELEYDVGLYKRGVRDPLYDLIADLKVLKPTFLTSVPRMFSKIEGHIKNYIASMPEARKAKFESAISRRIQLQAQYDGATGEDPETQQYIDEIRSLVGFDNMHTCMTGGAPIAGESIINLKAALGTGFAQVYGSTEVTSTPCAANPYEKEPGTSGPIGMFGELKLRDIPEMAYRTENVDAKGYISGEVMLRGPLVFSGYYKNEEETRKSIDDEGWFLTGDVGKLNVNTGRIYIVDRVKNVFKLAQGEYIAPDRLEGNFIGSNPEIAQLYIHGDSLQTYLVAIVGLNPEAIPKWLEDNYQIKTTSEEEILKIFERRDVRAKLCKLFNDRVVEQYGIQGFEKIYNIHCEFNPLTVERQVITPTFKMKRPMCAQFFKSDTDRMYQEGKILDAKAKL</sequence>
<dbReference type="RefSeq" id="XP_018983644.1">
    <property type="nucleotide sequence ID" value="XM_019129639.1"/>
</dbReference>
<organism evidence="4 5">
    <name type="scientific">Babjeviella inositovora NRRL Y-12698</name>
    <dbReference type="NCBI Taxonomy" id="984486"/>
    <lineage>
        <taxon>Eukaryota</taxon>
        <taxon>Fungi</taxon>
        <taxon>Dikarya</taxon>
        <taxon>Ascomycota</taxon>
        <taxon>Saccharomycotina</taxon>
        <taxon>Pichiomycetes</taxon>
        <taxon>Serinales incertae sedis</taxon>
        <taxon>Babjeviella</taxon>
    </lineage>
</organism>
<dbReference type="PANTHER" id="PTHR43272">
    <property type="entry name" value="LONG-CHAIN-FATTY-ACID--COA LIGASE"/>
    <property type="match status" value="1"/>
</dbReference>
<keyword evidence="2" id="KW-0067">ATP-binding</keyword>
<dbReference type="EMBL" id="KV454436">
    <property type="protein sequence ID" value="ODQ78316.1"/>
    <property type="molecule type" value="Genomic_DNA"/>
</dbReference>
<feature type="domain" description="AMP-dependent synthetase/ligase" evidence="3">
    <location>
        <begin position="152"/>
        <end position="550"/>
    </location>
</feature>
<dbReference type="Pfam" id="PF00501">
    <property type="entry name" value="AMP-binding"/>
    <property type="match status" value="1"/>
</dbReference>
<keyword evidence="1" id="KW-0547">Nucleotide-binding</keyword>
<dbReference type="GO" id="GO:0005783">
    <property type="term" value="C:endoplasmic reticulum"/>
    <property type="evidence" value="ECO:0007669"/>
    <property type="project" value="TreeGrafter"/>
</dbReference>
<dbReference type="Proteomes" id="UP000094336">
    <property type="component" value="Unassembled WGS sequence"/>
</dbReference>
<gene>
    <name evidence="4" type="ORF">BABINDRAFT_162959</name>
</gene>
<dbReference type="GeneID" id="30147492"/>
<dbReference type="GO" id="GO:0005524">
    <property type="term" value="F:ATP binding"/>
    <property type="evidence" value="ECO:0007669"/>
    <property type="project" value="UniProtKB-KW"/>
</dbReference>
<evidence type="ECO:0000256" key="1">
    <source>
        <dbReference type="ARBA" id="ARBA00022741"/>
    </source>
</evidence>
<reference evidence="5" key="1">
    <citation type="submission" date="2016-05" db="EMBL/GenBank/DDBJ databases">
        <title>Comparative genomics of biotechnologically important yeasts.</title>
        <authorList>
            <consortium name="DOE Joint Genome Institute"/>
            <person name="Riley R."/>
            <person name="Haridas S."/>
            <person name="Wolfe K.H."/>
            <person name="Lopes M.R."/>
            <person name="Hittinger C.T."/>
            <person name="Goker M."/>
            <person name="Salamov A."/>
            <person name="Wisecaver J."/>
            <person name="Long T.M."/>
            <person name="Aerts A.L."/>
            <person name="Barry K."/>
            <person name="Choi C."/>
            <person name="Clum A."/>
            <person name="Coughlan A.Y."/>
            <person name="Deshpande S."/>
            <person name="Douglass A.P."/>
            <person name="Hanson S.J."/>
            <person name="Klenk H.-P."/>
            <person name="Labutti K."/>
            <person name="Lapidus A."/>
            <person name="Lindquist E."/>
            <person name="Lipzen A."/>
            <person name="Meier-Kolthoff J.P."/>
            <person name="Ohm R.A."/>
            <person name="Otillar R.P."/>
            <person name="Pangilinan J."/>
            <person name="Peng Y."/>
            <person name="Rokas A."/>
            <person name="Rosa C.A."/>
            <person name="Scheuner C."/>
            <person name="Sibirny A.A."/>
            <person name="Slot J.C."/>
            <person name="Stielow J.B."/>
            <person name="Sun H."/>
            <person name="Kurtzman C.P."/>
            <person name="Blackwell M."/>
            <person name="Grigoriev I.V."/>
            <person name="Jeffries T.W."/>
        </authorList>
    </citation>
    <scope>NUCLEOTIDE SEQUENCE [LARGE SCALE GENOMIC DNA]</scope>
    <source>
        <strain evidence="5">NRRL Y-12698</strain>
    </source>
</reference>
<dbReference type="PANTHER" id="PTHR43272:SF33">
    <property type="entry name" value="AMP-BINDING DOMAIN-CONTAINING PROTEIN-RELATED"/>
    <property type="match status" value="1"/>
</dbReference>
<proteinExistence type="predicted"/>
<dbReference type="Gene3D" id="3.40.50.12780">
    <property type="entry name" value="N-terminal domain of ligase-like"/>
    <property type="match status" value="1"/>
</dbReference>
<dbReference type="GO" id="GO:0004467">
    <property type="term" value="F:long-chain fatty acid-CoA ligase activity"/>
    <property type="evidence" value="ECO:0007669"/>
    <property type="project" value="TreeGrafter"/>
</dbReference>
<name>A0A1E3QKT8_9ASCO</name>
<dbReference type="SUPFAM" id="SSF56801">
    <property type="entry name" value="Acetyl-CoA synthetase-like"/>
    <property type="match status" value="1"/>
</dbReference>
<evidence type="ECO:0000313" key="5">
    <source>
        <dbReference type="Proteomes" id="UP000094336"/>
    </source>
</evidence>
<keyword evidence="5" id="KW-1185">Reference proteome</keyword>
<evidence type="ECO:0000259" key="3">
    <source>
        <dbReference type="Pfam" id="PF00501"/>
    </source>
</evidence>
<protein>
    <recommendedName>
        <fullName evidence="3">AMP-dependent synthetase/ligase domain-containing protein</fullName>
    </recommendedName>
</protein>